<evidence type="ECO:0000256" key="1">
    <source>
        <dbReference type="ARBA" id="ARBA00022679"/>
    </source>
</evidence>
<dbReference type="PANTHER" id="PTHR43289">
    <property type="entry name" value="MITOGEN-ACTIVATED PROTEIN KINASE KINASE KINASE 20-RELATED"/>
    <property type="match status" value="1"/>
</dbReference>
<dbReference type="GO" id="GO:0004674">
    <property type="term" value="F:protein serine/threonine kinase activity"/>
    <property type="evidence" value="ECO:0007669"/>
    <property type="project" value="TreeGrafter"/>
</dbReference>
<feature type="binding site" evidence="5">
    <location>
        <position position="40"/>
    </location>
    <ligand>
        <name>ATP</name>
        <dbReference type="ChEBI" id="CHEBI:30616"/>
    </ligand>
</feature>
<evidence type="ECO:0000313" key="8">
    <source>
        <dbReference type="Proteomes" id="UP000612362"/>
    </source>
</evidence>
<dbReference type="SUPFAM" id="SSF56112">
    <property type="entry name" value="Protein kinase-like (PK-like)"/>
    <property type="match status" value="1"/>
</dbReference>
<dbReference type="InterPro" id="IPR000719">
    <property type="entry name" value="Prot_kinase_dom"/>
</dbReference>
<dbReference type="Pfam" id="PF00069">
    <property type="entry name" value="Pkinase"/>
    <property type="match status" value="1"/>
</dbReference>
<gene>
    <name evidence="7" type="ORF">KSX_63110</name>
</gene>
<keyword evidence="1" id="KW-0808">Transferase</keyword>
<dbReference type="AlphaFoldDB" id="A0A8J3MVZ0"/>
<dbReference type="PROSITE" id="PS00107">
    <property type="entry name" value="PROTEIN_KINASE_ATP"/>
    <property type="match status" value="1"/>
</dbReference>
<keyword evidence="2 5" id="KW-0547">Nucleotide-binding</keyword>
<keyword evidence="8" id="KW-1185">Reference proteome</keyword>
<evidence type="ECO:0000256" key="2">
    <source>
        <dbReference type="ARBA" id="ARBA00022741"/>
    </source>
</evidence>
<evidence type="ECO:0000256" key="5">
    <source>
        <dbReference type="PROSITE-ProRule" id="PRU10141"/>
    </source>
</evidence>
<dbReference type="InterPro" id="IPR017441">
    <property type="entry name" value="Protein_kinase_ATP_BS"/>
</dbReference>
<keyword evidence="3" id="KW-0418">Kinase</keyword>
<dbReference type="RefSeq" id="WP_268886689.1">
    <property type="nucleotide sequence ID" value="NZ_BNJF01000003.1"/>
</dbReference>
<dbReference type="InterPro" id="IPR011009">
    <property type="entry name" value="Kinase-like_dom_sf"/>
</dbReference>
<proteinExistence type="predicted"/>
<keyword evidence="4 5" id="KW-0067">ATP-binding</keyword>
<evidence type="ECO:0000313" key="7">
    <source>
        <dbReference type="EMBL" id="GHO48148.1"/>
    </source>
</evidence>
<evidence type="ECO:0000259" key="6">
    <source>
        <dbReference type="PROSITE" id="PS50011"/>
    </source>
</evidence>
<sequence length="147" mass="17284">MPLDGLQVRHYLLLKLIGSGGMGEIYLARDQRLDRQVAVKVVRSDLVLENDEEQSAKFYRLFQREARTISMLDHPHILPLFDYGEVSHNEARLTYLVMPYHPEGSLDIWLRKSGKTTPFLYWLLPRSFVRLPTRYNTRMNGISFTRM</sequence>
<accession>A0A8J3MVZ0</accession>
<dbReference type="Gene3D" id="3.30.200.20">
    <property type="entry name" value="Phosphorylase Kinase, domain 1"/>
    <property type="match status" value="1"/>
</dbReference>
<protein>
    <recommendedName>
        <fullName evidence="6">Protein kinase domain-containing protein</fullName>
    </recommendedName>
</protein>
<evidence type="ECO:0000256" key="3">
    <source>
        <dbReference type="ARBA" id="ARBA00022777"/>
    </source>
</evidence>
<name>A0A8J3MVZ0_9CHLR</name>
<dbReference type="PANTHER" id="PTHR43289:SF34">
    <property type="entry name" value="SERINE_THREONINE-PROTEIN KINASE YBDM-RELATED"/>
    <property type="match status" value="1"/>
</dbReference>
<feature type="domain" description="Protein kinase" evidence="6">
    <location>
        <begin position="11"/>
        <end position="147"/>
    </location>
</feature>
<dbReference type="GO" id="GO:0005524">
    <property type="term" value="F:ATP binding"/>
    <property type="evidence" value="ECO:0007669"/>
    <property type="project" value="UniProtKB-UniRule"/>
</dbReference>
<comment type="caution">
    <text evidence="7">The sequence shown here is derived from an EMBL/GenBank/DDBJ whole genome shotgun (WGS) entry which is preliminary data.</text>
</comment>
<organism evidence="7 8">
    <name type="scientific">Ktedonospora formicarum</name>
    <dbReference type="NCBI Taxonomy" id="2778364"/>
    <lineage>
        <taxon>Bacteria</taxon>
        <taxon>Bacillati</taxon>
        <taxon>Chloroflexota</taxon>
        <taxon>Ktedonobacteria</taxon>
        <taxon>Ktedonobacterales</taxon>
        <taxon>Ktedonobacteraceae</taxon>
        <taxon>Ktedonospora</taxon>
    </lineage>
</organism>
<evidence type="ECO:0000256" key="4">
    <source>
        <dbReference type="ARBA" id="ARBA00022840"/>
    </source>
</evidence>
<dbReference type="Proteomes" id="UP000612362">
    <property type="component" value="Unassembled WGS sequence"/>
</dbReference>
<dbReference type="PROSITE" id="PS50011">
    <property type="entry name" value="PROTEIN_KINASE_DOM"/>
    <property type="match status" value="1"/>
</dbReference>
<reference evidence="7" key="1">
    <citation type="submission" date="2020-10" db="EMBL/GenBank/DDBJ databases">
        <title>Taxonomic study of unclassified bacteria belonging to the class Ktedonobacteria.</title>
        <authorList>
            <person name="Yabe S."/>
            <person name="Wang C.M."/>
            <person name="Zheng Y."/>
            <person name="Sakai Y."/>
            <person name="Cavaletti L."/>
            <person name="Monciardini P."/>
            <person name="Donadio S."/>
        </authorList>
    </citation>
    <scope>NUCLEOTIDE SEQUENCE</scope>
    <source>
        <strain evidence="7">SOSP1-1</strain>
    </source>
</reference>
<dbReference type="SMART" id="SM00220">
    <property type="entry name" value="S_TKc"/>
    <property type="match status" value="1"/>
</dbReference>
<dbReference type="EMBL" id="BNJF01000003">
    <property type="protein sequence ID" value="GHO48148.1"/>
    <property type="molecule type" value="Genomic_DNA"/>
</dbReference>